<dbReference type="Proteomes" id="UP000619265">
    <property type="component" value="Unassembled WGS sequence"/>
</dbReference>
<dbReference type="EMBL" id="LIHL02000003">
    <property type="protein sequence ID" value="KAF5475502.1"/>
    <property type="molecule type" value="Genomic_DNA"/>
</dbReference>
<dbReference type="AlphaFoldDB" id="A0A833XR69"/>
<dbReference type="Gene3D" id="3.60.10.10">
    <property type="entry name" value="Endonuclease/exonuclease/phosphatase"/>
    <property type="match status" value="1"/>
</dbReference>
<reference evidence="1" key="1">
    <citation type="submission" date="2015-10" db="EMBL/GenBank/DDBJ databases">
        <authorList>
            <person name="Martinez-Garcia P.J."/>
            <person name="Crepeau M.W."/>
            <person name="Puiu D."/>
            <person name="Gonzalez-Ibeas D."/>
            <person name="Whalen J."/>
            <person name="Stevens K."/>
            <person name="Paul R."/>
            <person name="Butterfield T."/>
            <person name="Britton M."/>
            <person name="Reagan R."/>
            <person name="Chakraborty S."/>
            <person name="Walawage S.L."/>
            <person name="Vasquez-Gross H.A."/>
            <person name="Cardeno C."/>
            <person name="Famula R."/>
            <person name="Pratt K."/>
            <person name="Kuruganti S."/>
            <person name="Aradhya M.K."/>
            <person name="Leslie C.A."/>
            <person name="Dandekar A.M."/>
            <person name="Salzberg S.L."/>
            <person name="Wegrzyn J.L."/>
            <person name="Langley C.H."/>
            <person name="Neale D.B."/>
        </authorList>
    </citation>
    <scope>NUCLEOTIDE SEQUENCE</scope>
    <source>
        <tissue evidence="1">Leaves</tissue>
    </source>
</reference>
<sequence>MVVLLEPFQNFDKAQFYMQALHFDNVISNEEVGGKIWVLWMNDMDVQVIRMTSQFLSLSIAEGDFQFLGNFIYAKCNMMDRRILWEELRWNNLSEDPCLFPGDFNIIRSDLERRGGGSRLIAAMDDFNRWIHKGGLIYLNSHGSKFSWCNGQHGLARAWAKLDRVLLDANLMSTFPNATCSYLPRTTSDHCPMLIEFLKDPYSYGPSPFRFQQMWVKHLEFIDFVKNVWSVPMVGTRIVKLASKLKKVKVALREWNKWVFGRTNAHIASLEVKVERLEGHLQREWDIDAEREFVVAFAKLSSWRRREDIRLAQMAKIKWNMEGDRNSKLFHVWLANKRCKRIQGMRTPDGIEFNSPEEIHNGDVNYFADFLKNTNQLIALPDLSHLISPVIEEEDCIRLCCIPSLDEVKEALSSIPINNSLVPEGFVAGFLPKLISLEQGAFIPGRSIFEHISITHKMVHSLNKEVLSRLLEQSVAANKIGQFSQSRGSPIYY</sequence>
<accession>A0A833XR69</accession>
<dbReference type="Gramene" id="Jr03_18150_p1">
    <property type="protein sequence ID" value="cds.Jr03_18150_p1"/>
    <property type="gene ID" value="Jr03_18150"/>
</dbReference>
<dbReference type="SUPFAM" id="SSF56219">
    <property type="entry name" value="DNase I-like"/>
    <property type="match status" value="1"/>
</dbReference>
<proteinExistence type="predicted"/>
<name>A0A833XR69_JUGRE</name>
<reference evidence="1" key="2">
    <citation type="submission" date="2020-03" db="EMBL/GenBank/DDBJ databases">
        <title>Walnut 2.0.</title>
        <authorList>
            <person name="Marrano A."/>
            <person name="Britton M."/>
            <person name="Zimin A.V."/>
            <person name="Zaini P.A."/>
            <person name="Workman R."/>
            <person name="Puiu D."/>
            <person name="Bianco L."/>
            <person name="Allen B.J."/>
            <person name="Troggio M."/>
            <person name="Leslie C.A."/>
            <person name="Timp W."/>
            <person name="Dendekar A."/>
            <person name="Salzberg S.L."/>
            <person name="Neale D.B."/>
        </authorList>
    </citation>
    <scope>NUCLEOTIDE SEQUENCE</scope>
    <source>
        <tissue evidence="1">Leaves</tissue>
    </source>
</reference>
<dbReference type="InterPro" id="IPR036691">
    <property type="entry name" value="Endo/exonu/phosph_ase_sf"/>
</dbReference>
<dbReference type="PANTHER" id="PTHR33710:SF13">
    <property type="entry name" value="ENDONUCLEASE_EXONUCLEASE_PHOSPHATASE FAMILY PROTEIN"/>
    <property type="match status" value="1"/>
</dbReference>
<evidence type="ECO:0000313" key="1">
    <source>
        <dbReference type="EMBL" id="KAF5475502.1"/>
    </source>
</evidence>
<evidence type="ECO:0008006" key="3">
    <source>
        <dbReference type="Google" id="ProtNLM"/>
    </source>
</evidence>
<protein>
    <recommendedName>
        <fullName evidence="3">Reverse transcriptase</fullName>
    </recommendedName>
</protein>
<evidence type="ECO:0000313" key="2">
    <source>
        <dbReference type="Proteomes" id="UP000619265"/>
    </source>
</evidence>
<comment type="caution">
    <text evidence="1">The sequence shown here is derived from an EMBL/GenBank/DDBJ whole genome shotgun (WGS) entry which is preliminary data.</text>
</comment>
<gene>
    <name evidence="1" type="ORF">F2P56_007302</name>
</gene>
<organism evidence="1 2">
    <name type="scientific">Juglans regia</name>
    <name type="common">English walnut</name>
    <dbReference type="NCBI Taxonomy" id="51240"/>
    <lineage>
        <taxon>Eukaryota</taxon>
        <taxon>Viridiplantae</taxon>
        <taxon>Streptophyta</taxon>
        <taxon>Embryophyta</taxon>
        <taxon>Tracheophyta</taxon>
        <taxon>Spermatophyta</taxon>
        <taxon>Magnoliopsida</taxon>
        <taxon>eudicotyledons</taxon>
        <taxon>Gunneridae</taxon>
        <taxon>Pentapetalae</taxon>
        <taxon>rosids</taxon>
        <taxon>fabids</taxon>
        <taxon>Fagales</taxon>
        <taxon>Juglandaceae</taxon>
        <taxon>Juglans</taxon>
    </lineage>
</organism>
<dbReference type="PANTHER" id="PTHR33710">
    <property type="entry name" value="BNAC02G09200D PROTEIN"/>
    <property type="match status" value="1"/>
</dbReference>